<evidence type="ECO:0000313" key="2">
    <source>
        <dbReference type="Proteomes" id="UP001370490"/>
    </source>
</evidence>
<name>A0AAN8ZHM4_9MAGN</name>
<comment type="caution">
    <text evidence="1">The sequence shown here is derived from an EMBL/GenBank/DDBJ whole genome shotgun (WGS) entry which is preliminary data.</text>
</comment>
<protein>
    <submittedName>
        <fullName evidence="1">Uncharacterized protein</fullName>
    </submittedName>
</protein>
<reference evidence="1 2" key="1">
    <citation type="submission" date="2023-12" db="EMBL/GenBank/DDBJ databases">
        <title>A high-quality genome assembly for Dillenia turbinata (Dilleniales).</title>
        <authorList>
            <person name="Chanderbali A."/>
        </authorList>
    </citation>
    <scope>NUCLEOTIDE SEQUENCE [LARGE SCALE GENOMIC DNA]</scope>
    <source>
        <strain evidence="1">LSX21</strain>
        <tissue evidence="1">Leaf</tissue>
    </source>
</reference>
<sequence length="236" mass="27089">MVQKLHELLVTISVKVFWDFRAAKYSDSFESHSDYYVALVFNEKVILLLGDIKKEAFKGTKARPSIEDASLKKFFHFSLPVRYIPKNLQPKESQTSSQQVVNSKARENYKDAEKLAVELLAARFTPQICLKYCYGFFKKVDFSTCSRGLINDFLYAETFSGSRWSSLSWWPWCIKQFHGSWVHGDKPESLVKLVLVPCYLVSAGGTQHQQQMLSLSKFGARTKTKQAESYSVQLLL</sequence>
<gene>
    <name evidence="1" type="ORF">RJ641_034805</name>
</gene>
<dbReference type="PANTHER" id="PTHR31972:SF2">
    <property type="entry name" value="DUF868 FAMILY PROTEIN (DUF868)"/>
    <property type="match status" value="1"/>
</dbReference>
<keyword evidence="2" id="KW-1185">Reference proteome</keyword>
<dbReference type="EMBL" id="JBAMMX010000008">
    <property type="protein sequence ID" value="KAK6934650.1"/>
    <property type="molecule type" value="Genomic_DNA"/>
</dbReference>
<dbReference type="InterPro" id="IPR008586">
    <property type="entry name" value="DUF868_pln"/>
</dbReference>
<dbReference type="Proteomes" id="UP001370490">
    <property type="component" value="Unassembled WGS sequence"/>
</dbReference>
<organism evidence="1 2">
    <name type="scientific">Dillenia turbinata</name>
    <dbReference type="NCBI Taxonomy" id="194707"/>
    <lineage>
        <taxon>Eukaryota</taxon>
        <taxon>Viridiplantae</taxon>
        <taxon>Streptophyta</taxon>
        <taxon>Embryophyta</taxon>
        <taxon>Tracheophyta</taxon>
        <taxon>Spermatophyta</taxon>
        <taxon>Magnoliopsida</taxon>
        <taxon>eudicotyledons</taxon>
        <taxon>Gunneridae</taxon>
        <taxon>Pentapetalae</taxon>
        <taxon>Dilleniales</taxon>
        <taxon>Dilleniaceae</taxon>
        <taxon>Dillenia</taxon>
    </lineage>
</organism>
<dbReference type="Pfam" id="PF05910">
    <property type="entry name" value="DUF868"/>
    <property type="match status" value="1"/>
</dbReference>
<accession>A0AAN8ZHM4</accession>
<evidence type="ECO:0000313" key="1">
    <source>
        <dbReference type="EMBL" id="KAK6934650.1"/>
    </source>
</evidence>
<dbReference type="PANTHER" id="PTHR31972">
    <property type="entry name" value="EXPRESSED PROTEIN"/>
    <property type="match status" value="1"/>
</dbReference>
<proteinExistence type="predicted"/>
<dbReference type="AlphaFoldDB" id="A0AAN8ZHM4"/>